<evidence type="ECO:0000313" key="5">
    <source>
        <dbReference type="EMBL" id="ASJ24120.1"/>
    </source>
</evidence>
<evidence type="ECO:0000256" key="1">
    <source>
        <dbReference type="ARBA" id="ARBA00022679"/>
    </source>
</evidence>
<accession>A0A248LH88</accession>
<dbReference type="Gene3D" id="3.90.1720.10">
    <property type="entry name" value="endopeptidase domain like (from Nostoc punctiforme)"/>
    <property type="match status" value="1"/>
</dbReference>
<dbReference type="GO" id="GO:0005737">
    <property type="term" value="C:cytoplasm"/>
    <property type="evidence" value="ECO:0007669"/>
    <property type="project" value="TreeGrafter"/>
</dbReference>
<dbReference type="InterPro" id="IPR051496">
    <property type="entry name" value="H-rev107_PLA/AT"/>
</dbReference>
<dbReference type="AlphaFoldDB" id="A0A248LH88"/>
<dbReference type="RefSeq" id="WP_088861917.1">
    <property type="nucleotide sequence ID" value="NZ_CP022115.1"/>
</dbReference>
<dbReference type="GO" id="GO:0008970">
    <property type="term" value="F:phospholipase A1 activity"/>
    <property type="evidence" value="ECO:0007669"/>
    <property type="project" value="TreeGrafter"/>
</dbReference>
<evidence type="ECO:0000256" key="2">
    <source>
        <dbReference type="ARBA" id="ARBA00022801"/>
    </source>
</evidence>
<dbReference type="PANTHER" id="PTHR13943:SF77">
    <property type="entry name" value="LRAT DOMAIN-CONTAINING PROTEIN"/>
    <property type="match status" value="1"/>
</dbReference>
<feature type="domain" description="LRAT" evidence="4">
    <location>
        <begin position="6"/>
        <end position="99"/>
    </location>
</feature>
<dbReference type="EMBL" id="CP022115">
    <property type="protein sequence ID" value="ASJ24120.1"/>
    <property type="molecule type" value="Genomic_DNA"/>
</dbReference>
<keyword evidence="2" id="KW-0378">Hydrolase</keyword>
<evidence type="ECO:0000259" key="4">
    <source>
        <dbReference type="PROSITE" id="PS51934"/>
    </source>
</evidence>
<dbReference type="InterPro" id="IPR007053">
    <property type="entry name" value="LRAT_dom"/>
</dbReference>
<keyword evidence="3" id="KW-0443">Lipid metabolism</keyword>
<dbReference type="OrthoDB" id="9812095at2"/>
<dbReference type="GO" id="GO:0070292">
    <property type="term" value="P:N-acylphosphatidylethanolamine metabolic process"/>
    <property type="evidence" value="ECO:0007669"/>
    <property type="project" value="TreeGrafter"/>
</dbReference>
<gene>
    <name evidence="5" type="ORF">LHGZ1_1289</name>
</gene>
<dbReference type="GO" id="GO:0004623">
    <property type="term" value="F:phospholipase A2 activity"/>
    <property type="evidence" value="ECO:0007669"/>
    <property type="project" value="TreeGrafter"/>
</dbReference>
<dbReference type="GO" id="GO:0016410">
    <property type="term" value="F:N-acyltransferase activity"/>
    <property type="evidence" value="ECO:0007669"/>
    <property type="project" value="TreeGrafter"/>
</dbReference>
<reference evidence="6" key="1">
    <citation type="submission" date="2017-06" db="EMBL/GenBank/DDBJ databases">
        <title>Whole genome sequence of Laribacter hongkongensis LHGZ1.</title>
        <authorList>
            <person name="Chen D."/>
            <person name="Wu H."/>
            <person name="Chen J."/>
        </authorList>
    </citation>
    <scope>NUCLEOTIDE SEQUENCE [LARGE SCALE GENOMIC DNA]</scope>
    <source>
        <strain evidence="6">LHGZ1</strain>
    </source>
</reference>
<proteinExistence type="predicted"/>
<sequence>MQRGDHLVTARTGYEHHGLYLGQGRVIHYTPDGVLLASLDGFCAGQSCRVQPHPHRRHDAAASIRRAYRRMHEQGYSLLFNNCEHFVTWCIEGTSGSSQVRNAAVVTASVPAAVALSRIRPVPVRPDLVQVAVSRMTAPGASAGSGTAVVALTGSATAAGLLAPPTTGAVLTTGLLATSAAPVALAVATGAAVGWGIRKLWEQFD</sequence>
<dbReference type="Pfam" id="PF04970">
    <property type="entry name" value="LRAT"/>
    <property type="match status" value="1"/>
</dbReference>
<dbReference type="PROSITE" id="PS51934">
    <property type="entry name" value="LRAT"/>
    <property type="match status" value="1"/>
</dbReference>
<dbReference type="Proteomes" id="UP000197424">
    <property type="component" value="Chromosome"/>
</dbReference>
<organism evidence="5 6">
    <name type="scientific">Laribacter hongkongensis</name>
    <dbReference type="NCBI Taxonomy" id="168471"/>
    <lineage>
        <taxon>Bacteria</taxon>
        <taxon>Pseudomonadati</taxon>
        <taxon>Pseudomonadota</taxon>
        <taxon>Betaproteobacteria</taxon>
        <taxon>Neisseriales</taxon>
        <taxon>Aquaspirillaceae</taxon>
        <taxon>Laribacter</taxon>
    </lineage>
</organism>
<evidence type="ECO:0000313" key="6">
    <source>
        <dbReference type="Proteomes" id="UP000197424"/>
    </source>
</evidence>
<protein>
    <submittedName>
        <fullName evidence="5">LRAT domain containing protein</fullName>
    </submittedName>
</protein>
<evidence type="ECO:0000256" key="3">
    <source>
        <dbReference type="ARBA" id="ARBA00023098"/>
    </source>
</evidence>
<name>A0A248LH88_9NEIS</name>
<dbReference type="PANTHER" id="PTHR13943">
    <property type="entry name" value="HRAS-LIKE SUPPRESSOR - RELATED"/>
    <property type="match status" value="1"/>
</dbReference>
<keyword evidence="1" id="KW-0808">Transferase</keyword>